<comment type="catalytic activity">
    <reaction evidence="10">
        <text>adenosine + H2O + H(+) = inosine + NH4(+)</text>
        <dbReference type="Rhea" id="RHEA:24408"/>
        <dbReference type="ChEBI" id="CHEBI:15377"/>
        <dbReference type="ChEBI" id="CHEBI:15378"/>
        <dbReference type="ChEBI" id="CHEBI:16335"/>
        <dbReference type="ChEBI" id="CHEBI:17596"/>
        <dbReference type="ChEBI" id="CHEBI:28938"/>
        <dbReference type="EC" id="3.5.4.4"/>
    </reaction>
</comment>
<dbReference type="PANTHER" id="PTHR11409">
    <property type="entry name" value="ADENOSINE DEAMINASE"/>
    <property type="match status" value="1"/>
</dbReference>
<evidence type="ECO:0000256" key="9">
    <source>
        <dbReference type="ARBA" id="ARBA00022833"/>
    </source>
</evidence>
<sequence>MSRKTFPLLIQDTSDSDNQLALFGFLQDVLQDLSQVTGVSGLWGVSPRHVDLSFPSAFNRAVAGNRPDFRAFDPVKNFHEGTGMVARADQEMDPELLSRAQEDSNLILRNEIRRMYSVIMMALGLDPMHQSSWELILRCFPCCVLPFPEEHLLSHHYFAREFLFDRGDLEGNHFGHPLSAKTYNRILNEIDGEVAVDANGAYDRKADVSQGFAQKRRQRARKLVQDALEGWVLALPKVELHVHLDGAFDRALLFELAKRKVEDLPLEVESAATGKAIPLREMVRACEGVKDFEKLITCRGQRSLKAMLDCFSSFLPCVRGDMAAVEELSYRFCGSQAAQGIAYTEVRYSPHLLLDGEYFSHGGSDPEPALAAVTRGLRRGCEEHQIVVNQIICCISFQPKWSLAIIDLAEKYRSAYPCAVVGVDVAAGEVGDDPVGHAEAFARAQALKLPVTLHAGEMGNASNVRHAVFDFGARRVGHGYAAADHVELMKSLVARGAHFEVCPTSSQETGAWRHSASSEEEPPWPSHPLRSMLEAGASVSINSDDPSVFLTTLSEEFLLCMRKVGLSQHEVVQLTLQALDAAFAPADRLTVLRERIEDYAKQTLG</sequence>
<dbReference type="Pfam" id="PF00962">
    <property type="entry name" value="A_deaminase"/>
    <property type="match status" value="1"/>
</dbReference>
<keyword evidence="6" id="KW-0479">Metal-binding</keyword>
<evidence type="ECO:0000256" key="8">
    <source>
        <dbReference type="ARBA" id="ARBA00022801"/>
    </source>
</evidence>
<evidence type="ECO:0000256" key="11">
    <source>
        <dbReference type="SAM" id="MobiDB-lite"/>
    </source>
</evidence>
<dbReference type="PANTHER" id="PTHR11409:SF43">
    <property type="entry name" value="ADENOSINE DEAMINASE"/>
    <property type="match status" value="1"/>
</dbReference>
<dbReference type="InterPro" id="IPR006330">
    <property type="entry name" value="Ado/ade_deaminase"/>
</dbReference>
<dbReference type="EMBL" id="CAXAMN010025028">
    <property type="protein sequence ID" value="CAK9091906.1"/>
    <property type="molecule type" value="Genomic_DNA"/>
</dbReference>
<dbReference type="Gene3D" id="3.20.20.140">
    <property type="entry name" value="Metal-dependent hydrolases"/>
    <property type="match status" value="1"/>
</dbReference>
<gene>
    <name evidence="13" type="ORF">CCMP2556_LOCUS44035</name>
</gene>
<keyword evidence="8" id="KW-0378">Hydrolase</keyword>
<dbReference type="InterPro" id="IPR032466">
    <property type="entry name" value="Metal_Hydrolase"/>
</dbReference>
<evidence type="ECO:0000256" key="4">
    <source>
        <dbReference type="ARBA" id="ARBA00012784"/>
    </source>
</evidence>
<evidence type="ECO:0000256" key="3">
    <source>
        <dbReference type="ARBA" id="ARBA00006676"/>
    </source>
</evidence>
<feature type="region of interest" description="Disordered" evidence="11">
    <location>
        <begin position="508"/>
        <end position="530"/>
    </location>
</feature>
<dbReference type="PROSITE" id="PS00485">
    <property type="entry name" value="A_DEAMINASE"/>
    <property type="match status" value="1"/>
</dbReference>
<evidence type="ECO:0000313" key="13">
    <source>
        <dbReference type="EMBL" id="CAK9091906.1"/>
    </source>
</evidence>
<comment type="cofactor">
    <cofactor evidence="1">
        <name>Zn(2+)</name>
        <dbReference type="ChEBI" id="CHEBI:29105"/>
    </cofactor>
</comment>
<reference evidence="13 14" key="1">
    <citation type="submission" date="2024-02" db="EMBL/GenBank/DDBJ databases">
        <authorList>
            <person name="Chen Y."/>
            <person name="Shah S."/>
            <person name="Dougan E. K."/>
            <person name="Thang M."/>
            <person name="Chan C."/>
        </authorList>
    </citation>
    <scope>NUCLEOTIDE SEQUENCE [LARGE SCALE GENOMIC DNA]</scope>
</reference>
<evidence type="ECO:0000256" key="7">
    <source>
        <dbReference type="ARBA" id="ARBA00022726"/>
    </source>
</evidence>
<evidence type="ECO:0000256" key="5">
    <source>
        <dbReference type="ARBA" id="ARBA00018099"/>
    </source>
</evidence>
<accession>A0ABP0QUH3</accession>
<keyword evidence="9" id="KW-0862">Zinc</keyword>
<evidence type="ECO:0000256" key="2">
    <source>
        <dbReference type="ARBA" id="ARBA00005058"/>
    </source>
</evidence>
<evidence type="ECO:0000256" key="10">
    <source>
        <dbReference type="ARBA" id="ARBA00047764"/>
    </source>
</evidence>
<comment type="similarity">
    <text evidence="3">Belongs to the metallo-dependent hydrolases superfamily. Adenosine and AMP deaminases family.</text>
</comment>
<evidence type="ECO:0000259" key="12">
    <source>
        <dbReference type="Pfam" id="PF00962"/>
    </source>
</evidence>
<evidence type="ECO:0000256" key="1">
    <source>
        <dbReference type="ARBA" id="ARBA00001947"/>
    </source>
</evidence>
<comment type="pathway">
    <text evidence="2">Purine metabolism; purine nucleoside salvage.</text>
</comment>
<dbReference type="EC" id="3.5.4.4" evidence="4"/>
<dbReference type="SUPFAM" id="SSF51556">
    <property type="entry name" value="Metallo-dependent hydrolases"/>
    <property type="match status" value="1"/>
</dbReference>
<dbReference type="InterPro" id="IPR001365">
    <property type="entry name" value="A_deaminase_dom"/>
</dbReference>
<dbReference type="Proteomes" id="UP001642484">
    <property type="component" value="Unassembled WGS sequence"/>
</dbReference>
<dbReference type="NCBIfam" id="TIGR01430">
    <property type="entry name" value="aden_deam"/>
    <property type="match status" value="1"/>
</dbReference>
<evidence type="ECO:0000313" key="14">
    <source>
        <dbReference type="Proteomes" id="UP001642484"/>
    </source>
</evidence>
<protein>
    <recommendedName>
        <fullName evidence="5">Adenosine deaminase</fullName>
        <ecNumber evidence="4">3.5.4.4</ecNumber>
    </recommendedName>
</protein>
<comment type="caution">
    <text evidence="13">The sequence shown here is derived from an EMBL/GenBank/DDBJ whole genome shotgun (WGS) entry which is preliminary data.</text>
</comment>
<feature type="domain" description="Adenosine deaminase" evidence="12">
    <location>
        <begin position="236"/>
        <end position="598"/>
    </location>
</feature>
<dbReference type="InterPro" id="IPR006650">
    <property type="entry name" value="A/AMP_deam_AS"/>
</dbReference>
<keyword evidence="7" id="KW-0660">Purine salvage</keyword>
<keyword evidence="14" id="KW-1185">Reference proteome</keyword>
<proteinExistence type="inferred from homology"/>
<evidence type="ECO:0000256" key="6">
    <source>
        <dbReference type="ARBA" id="ARBA00022723"/>
    </source>
</evidence>
<name>A0ABP0QUH3_9DINO</name>
<organism evidence="13 14">
    <name type="scientific">Durusdinium trenchii</name>
    <dbReference type="NCBI Taxonomy" id="1381693"/>
    <lineage>
        <taxon>Eukaryota</taxon>
        <taxon>Sar</taxon>
        <taxon>Alveolata</taxon>
        <taxon>Dinophyceae</taxon>
        <taxon>Suessiales</taxon>
        <taxon>Symbiodiniaceae</taxon>
        <taxon>Durusdinium</taxon>
    </lineage>
</organism>